<name>A0A6C0AD73_9ZZZZ</name>
<reference evidence="2" key="1">
    <citation type="journal article" date="2020" name="Nature">
        <title>Giant virus diversity and host interactions through global metagenomics.</title>
        <authorList>
            <person name="Schulz F."/>
            <person name="Roux S."/>
            <person name="Paez-Espino D."/>
            <person name="Jungbluth S."/>
            <person name="Walsh D.A."/>
            <person name="Denef V.J."/>
            <person name="McMahon K.D."/>
            <person name="Konstantinidis K.T."/>
            <person name="Eloe-Fadrosh E.A."/>
            <person name="Kyrpides N.C."/>
            <person name="Woyke T."/>
        </authorList>
    </citation>
    <scope>NUCLEOTIDE SEQUENCE</scope>
    <source>
        <strain evidence="2">GVMAG-S-1021933-23</strain>
    </source>
</reference>
<sequence>MYIVYKNIYFYKNFINYLKKFYKKLEDIYYFKILLILFGTFYKLL</sequence>
<protein>
    <submittedName>
        <fullName evidence="2">Uncharacterized protein</fullName>
    </submittedName>
</protein>
<evidence type="ECO:0000313" key="2">
    <source>
        <dbReference type="EMBL" id="QHS77674.1"/>
    </source>
</evidence>
<organism evidence="2">
    <name type="scientific">viral metagenome</name>
    <dbReference type="NCBI Taxonomy" id="1070528"/>
    <lineage>
        <taxon>unclassified sequences</taxon>
        <taxon>metagenomes</taxon>
        <taxon>organismal metagenomes</taxon>
    </lineage>
</organism>
<feature type="transmembrane region" description="Helical" evidence="1">
    <location>
        <begin position="28"/>
        <end position="44"/>
    </location>
</feature>
<keyword evidence="1" id="KW-0812">Transmembrane</keyword>
<keyword evidence="1" id="KW-0472">Membrane</keyword>
<dbReference type="AlphaFoldDB" id="A0A6C0AD73"/>
<keyword evidence="1" id="KW-1133">Transmembrane helix</keyword>
<proteinExistence type="predicted"/>
<accession>A0A6C0AD73</accession>
<evidence type="ECO:0000256" key="1">
    <source>
        <dbReference type="SAM" id="Phobius"/>
    </source>
</evidence>
<dbReference type="EMBL" id="MN740593">
    <property type="protein sequence ID" value="QHS77674.1"/>
    <property type="molecule type" value="Genomic_DNA"/>
</dbReference>